<dbReference type="InterPro" id="IPR011032">
    <property type="entry name" value="GroES-like_sf"/>
</dbReference>
<evidence type="ECO:0000313" key="5">
    <source>
        <dbReference type="Proteomes" id="UP001600888"/>
    </source>
</evidence>
<dbReference type="CDD" id="cd08249">
    <property type="entry name" value="enoyl_reductase_like"/>
    <property type="match status" value="1"/>
</dbReference>
<evidence type="ECO:0000256" key="1">
    <source>
        <dbReference type="ARBA" id="ARBA00008072"/>
    </source>
</evidence>
<evidence type="ECO:0000259" key="3">
    <source>
        <dbReference type="SMART" id="SM00829"/>
    </source>
</evidence>
<keyword evidence="2" id="KW-0560">Oxidoreductase</keyword>
<gene>
    <name evidence="4" type="ORF">FJTKL_14716</name>
</gene>
<dbReference type="InterPro" id="IPR020843">
    <property type="entry name" value="ER"/>
</dbReference>
<dbReference type="Pfam" id="PF00107">
    <property type="entry name" value="ADH_zinc_N"/>
    <property type="match status" value="1"/>
</dbReference>
<feature type="domain" description="Enoyl reductase (ER)" evidence="3">
    <location>
        <begin position="53"/>
        <end position="401"/>
    </location>
</feature>
<dbReference type="SUPFAM" id="SSF50129">
    <property type="entry name" value="GroES-like"/>
    <property type="match status" value="1"/>
</dbReference>
<organism evidence="4 5">
    <name type="scientific">Diaporthe vaccinii</name>
    <dbReference type="NCBI Taxonomy" id="105482"/>
    <lineage>
        <taxon>Eukaryota</taxon>
        <taxon>Fungi</taxon>
        <taxon>Dikarya</taxon>
        <taxon>Ascomycota</taxon>
        <taxon>Pezizomycotina</taxon>
        <taxon>Sordariomycetes</taxon>
        <taxon>Sordariomycetidae</taxon>
        <taxon>Diaporthales</taxon>
        <taxon>Diaporthaceae</taxon>
        <taxon>Diaporthe</taxon>
        <taxon>Diaporthe eres species complex</taxon>
    </lineage>
</organism>
<comment type="caution">
    <text evidence="4">The sequence shown here is derived from an EMBL/GenBank/DDBJ whole genome shotgun (WGS) entry which is preliminary data.</text>
</comment>
<reference evidence="4 5" key="1">
    <citation type="submission" date="2024-03" db="EMBL/GenBank/DDBJ databases">
        <title>A high-quality draft genome sequence of Diaporthe vaccinii, a causative agent of upright dieback and viscid rot disease in cranberry plants.</title>
        <authorList>
            <person name="Sarrasin M."/>
            <person name="Lang B.F."/>
            <person name="Burger G."/>
        </authorList>
    </citation>
    <scope>NUCLEOTIDE SEQUENCE [LARGE SCALE GENOMIC DNA]</scope>
    <source>
        <strain evidence="4 5">IS7</strain>
    </source>
</reference>
<dbReference type="PANTHER" id="PTHR45348:SF3">
    <property type="entry name" value="ENOYL REDUCTASE (ER) DOMAIN-CONTAINING PROTEIN"/>
    <property type="match status" value="1"/>
</dbReference>
<accession>A0ABR4F7T3</accession>
<dbReference type="PANTHER" id="PTHR45348">
    <property type="entry name" value="HYPOTHETICAL OXIDOREDUCTASE (EUROFUNG)"/>
    <property type="match status" value="1"/>
</dbReference>
<proteinExistence type="inferred from homology"/>
<dbReference type="Gene3D" id="3.40.50.720">
    <property type="entry name" value="NAD(P)-binding Rossmann-like Domain"/>
    <property type="match status" value="1"/>
</dbReference>
<dbReference type="SMART" id="SM00829">
    <property type="entry name" value="PKS_ER"/>
    <property type="match status" value="1"/>
</dbReference>
<dbReference type="InterPro" id="IPR047122">
    <property type="entry name" value="Trans-enoyl_RdTase-like"/>
</dbReference>
<dbReference type="EMBL" id="JBAWTH010000008">
    <property type="protein sequence ID" value="KAL2290709.1"/>
    <property type="molecule type" value="Genomic_DNA"/>
</dbReference>
<dbReference type="InterPro" id="IPR036291">
    <property type="entry name" value="NAD(P)-bd_dom_sf"/>
</dbReference>
<comment type="similarity">
    <text evidence="1">Belongs to the zinc-containing alcohol dehydrogenase family.</text>
</comment>
<dbReference type="Pfam" id="PF08240">
    <property type="entry name" value="ADH_N"/>
    <property type="match status" value="1"/>
</dbReference>
<evidence type="ECO:0000256" key="2">
    <source>
        <dbReference type="ARBA" id="ARBA00023002"/>
    </source>
</evidence>
<evidence type="ECO:0000313" key="4">
    <source>
        <dbReference type="EMBL" id="KAL2290709.1"/>
    </source>
</evidence>
<protein>
    <recommendedName>
        <fullName evidence="3">Enoyl reductase (ER) domain-containing protein</fullName>
    </recommendedName>
</protein>
<dbReference type="Gene3D" id="3.90.180.10">
    <property type="entry name" value="Medium-chain alcohol dehydrogenases, catalytic domain"/>
    <property type="match status" value="1"/>
</dbReference>
<keyword evidence="5" id="KW-1185">Reference proteome</keyword>
<name>A0ABR4F7T3_9PEZI</name>
<dbReference type="InterPro" id="IPR013149">
    <property type="entry name" value="ADH-like_C"/>
</dbReference>
<dbReference type="InterPro" id="IPR013154">
    <property type="entry name" value="ADH-like_N"/>
</dbReference>
<dbReference type="Proteomes" id="UP001600888">
    <property type="component" value="Unassembled WGS sequence"/>
</dbReference>
<sequence>MHFLQSPCLRIPNHCTWDRLPTPTAHLGLSLLAIKMASSIPSKHPAVVIVAPGAPLEIHEVDTVFPSTDEALVHVEWFGSTPLNLHQADGGLLIKPPHIMSGCFVGTVAQLGDLKDPSLSESSKTLKVGDKVFGFTFQQEKHKPMQTYLTVPVTFLGKVPANTSAQEAVTVPSNFCTAIHTIIKDLGLELPWPVPENWASPEADKPILVWGAAGSVGQYTLQVLKHWGYRNVLAVASAKHHESLKALGATAVFDYNKEDVVKSISSGPYIPYIIDCIGSLEGTVTPLSKIAEKGSKVAIMLPVIVSHASNSDAPTYEMDVGNVLVGQWKEGVELRGVRTHFYQDNEFFKYHLQPDIMPALLQDGTIRPNKQRLVEGETLLKRAEQALSLFRDGAVSGEKVVWRVAE</sequence>
<dbReference type="SUPFAM" id="SSF51735">
    <property type="entry name" value="NAD(P)-binding Rossmann-fold domains"/>
    <property type="match status" value="1"/>
</dbReference>